<sequence>MTAPPLAAVASVVPGGEGQDENAVVVRCLDFTFPLSSSPTIQGLSLTLPRGSRCLLTGANGAGKTSLLQVLAGKYMVGQDTVRILGRPAFHDIHLVSSGALSYLGPQWRRDIAFAGNNVPMQGDIAAGKMIYGVEGVDPERRERLIKLLDIDLNWRLNKVSDGQRRRVQICMGLLKPYQVLLLDEITVDMDVVGRLDLLHFFRQECEERGATIIYATHIFDGLESWPTHLAYLEGGRMVKGGPVADVPELQAATKLLHVVEHWLREEKAGRQQREAAAAAAAAAAPKRPNPLLSSKHMAFYR</sequence>
<keyword evidence="1" id="KW-0547">Nucleotide-binding</keyword>
<name>A0AAD5DKK6_9CHLO</name>
<dbReference type="PANTHER" id="PTHR43158:SF2">
    <property type="entry name" value="SKFA PEPTIDE EXPORT ATP-BINDING PROTEIN SKFE"/>
    <property type="match status" value="1"/>
</dbReference>
<dbReference type="AlphaFoldDB" id="A0AAD5DKK6"/>
<dbReference type="InterPro" id="IPR027417">
    <property type="entry name" value="P-loop_NTPase"/>
</dbReference>
<organism evidence="4 5">
    <name type="scientific">Chlorella ohadii</name>
    <dbReference type="NCBI Taxonomy" id="2649997"/>
    <lineage>
        <taxon>Eukaryota</taxon>
        <taxon>Viridiplantae</taxon>
        <taxon>Chlorophyta</taxon>
        <taxon>core chlorophytes</taxon>
        <taxon>Trebouxiophyceae</taxon>
        <taxon>Chlorellales</taxon>
        <taxon>Chlorellaceae</taxon>
        <taxon>Chlorella clade</taxon>
        <taxon>Chlorella</taxon>
    </lineage>
</organism>
<evidence type="ECO:0000313" key="5">
    <source>
        <dbReference type="Proteomes" id="UP001205105"/>
    </source>
</evidence>
<keyword evidence="2" id="KW-0067">ATP-binding</keyword>
<dbReference type="Pfam" id="PF00005">
    <property type="entry name" value="ABC_tran"/>
    <property type="match status" value="1"/>
</dbReference>
<dbReference type="SUPFAM" id="SSF52540">
    <property type="entry name" value="P-loop containing nucleoside triphosphate hydrolases"/>
    <property type="match status" value="1"/>
</dbReference>
<dbReference type="PROSITE" id="PS50893">
    <property type="entry name" value="ABC_TRANSPORTER_2"/>
    <property type="match status" value="1"/>
</dbReference>
<dbReference type="GO" id="GO:0016887">
    <property type="term" value="F:ATP hydrolysis activity"/>
    <property type="evidence" value="ECO:0007669"/>
    <property type="project" value="InterPro"/>
</dbReference>
<protein>
    <recommendedName>
        <fullName evidence="3">ABC transporter domain-containing protein</fullName>
    </recommendedName>
</protein>
<accession>A0AAD5DKK6</accession>
<dbReference type="Proteomes" id="UP001205105">
    <property type="component" value="Unassembled WGS sequence"/>
</dbReference>
<dbReference type="GO" id="GO:0005524">
    <property type="term" value="F:ATP binding"/>
    <property type="evidence" value="ECO:0007669"/>
    <property type="project" value="UniProtKB-KW"/>
</dbReference>
<proteinExistence type="predicted"/>
<feature type="domain" description="ABC transporter" evidence="3">
    <location>
        <begin position="26"/>
        <end position="260"/>
    </location>
</feature>
<gene>
    <name evidence="4" type="ORF">COHA_006521</name>
</gene>
<evidence type="ECO:0000256" key="2">
    <source>
        <dbReference type="ARBA" id="ARBA00022840"/>
    </source>
</evidence>
<comment type="caution">
    <text evidence="4">The sequence shown here is derived from an EMBL/GenBank/DDBJ whole genome shotgun (WGS) entry which is preliminary data.</text>
</comment>
<dbReference type="EMBL" id="JADXDR010000095">
    <property type="protein sequence ID" value="KAI7839717.1"/>
    <property type="molecule type" value="Genomic_DNA"/>
</dbReference>
<dbReference type="InterPro" id="IPR003439">
    <property type="entry name" value="ABC_transporter-like_ATP-bd"/>
</dbReference>
<reference evidence="4" key="1">
    <citation type="submission" date="2020-11" db="EMBL/GenBank/DDBJ databases">
        <title>Chlorella ohadii genome sequencing and assembly.</title>
        <authorList>
            <person name="Murik O."/>
            <person name="Treves H."/>
            <person name="Kedem I."/>
            <person name="Shotland Y."/>
            <person name="Kaplan A."/>
        </authorList>
    </citation>
    <scope>NUCLEOTIDE SEQUENCE</scope>
    <source>
        <strain evidence="4">1</strain>
    </source>
</reference>
<dbReference type="Gene3D" id="3.40.50.300">
    <property type="entry name" value="P-loop containing nucleotide triphosphate hydrolases"/>
    <property type="match status" value="1"/>
</dbReference>
<evidence type="ECO:0000259" key="3">
    <source>
        <dbReference type="PROSITE" id="PS50893"/>
    </source>
</evidence>
<keyword evidence="5" id="KW-1185">Reference proteome</keyword>
<dbReference type="InterPro" id="IPR003593">
    <property type="entry name" value="AAA+_ATPase"/>
</dbReference>
<evidence type="ECO:0000313" key="4">
    <source>
        <dbReference type="EMBL" id="KAI7839717.1"/>
    </source>
</evidence>
<dbReference type="PANTHER" id="PTHR43158">
    <property type="entry name" value="SKFA PEPTIDE EXPORT ATP-BINDING PROTEIN SKFE"/>
    <property type="match status" value="1"/>
</dbReference>
<dbReference type="SMART" id="SM00382">
    <property type="entry name" value="AAA"/>
    <property type="match status" value="1"/>
</dbReference>
<evidence type="ECO:0000256" key="1">
    <source>
        <dbReference type="ARBA" id="ARBA00022741"/>
    </source>
</evidence>